<evidence type="ECO:0000256" key="4">
    <source>
        <dbReference type="ARBA" id="ARBA00022801"/>
    </source>
</evidence>
<organism evidence="9 10">
    <name type="scientific">Photinus pyralis</name>
    <name type="common">Common eastern firefly</name>
    <name type="synonym">Lampyris pyralis</name>
    <dbReference type="NCBI Taxonomy" id="7054"/>
    <lineage>
        <taxon>Eukaryota</taxon>
        <taxon>Metazoa</taxon>
        <taxon>Ecdysozoa</taxon>
        <taxon>Arthropoda</taxon>
        <taxon>Hexapoda</taxon>
        <taxon>Insecta</taxon>
        <taxon>Pterygota</taxon>
        <taxon>Neoptera</taxon>
        <taxon>Endopterygota</taxon>
        <taxon>Coleoptera</taxon>
        <taxon>Polyphaga</taxon>
        <taxon>Elateriformia</taxon>
        <taxon>Elateroidea</taxon>
        <taxon>Lampyridae</taxon>
        <taxon>Lampyrinae</taxon>
        <taxon>Photinus</taxon>
    </lineage>
</organism>
<dbReference type="InterPro" id="IPR001314">
    <property type="entry name" value="Peptidase_S1A"/>
</dbReference>
<reference evidence="9 10" key="1">
    <citation type="journal article" date="2018" name="Elife">
        <title>Firefly genomes illuminate parallel origins of bioluminescence in beetles.</title>
        <authorList>
            <person name="Fallon T.R."/>
            <person name="Lower S.E."/>
            <person name="Chang C.H."/>
            <person name="Bessho-Uehara M."/>
            <person name="Martin G.J."/>
            <person name="Bewick A.J."/>
            <person name="Behringer M."/>
            <person name="Debat H.J."/>
            <person name="Wong I."/>
            <person name="Day J.C."/>
            <person name="Suvorov A."/>
            <person name="Silva C.J."/>
            <person name="Stanger-Hall K.F."/>
            <person name="Hall D.W."/>
            <person name="Schmitz R.J."/>
            <person name="Nelson D.R."/>
            <person name="Lewis S.M."/>
            <person name="Shigenobu S."/>
            <person name="Bybee S.M."/>
            <person name="Larracuente A.M."/>
            <person name="Oba Y."/>
            <person name="Weng J.K."/>
        </authorList>
    </citation>
    <scope>NUCLEOTIDE SEQUENCE [LARGE SCALE GENOMIC DNA]</scope>
    <source>
        <strain evidence="9">1611_PpyrPB1</strain>
        <tissue evidence="9">Whole body</tissue>
    </source>
</reference>
<dbReference type="InterPro" id="IPR009003">
    <property type="entry name" value="Peptidase_S1_PA"/>
</dbReference>
<evidence type="ECO:0000313" key="10">
    <source>
        <dbReference type="Proteomes" id="UP000327044"/>
    </source>
</evidence>
<keyword evidence="10" id="KW-1185">Reference proteome</keyword>
<keyword evidence="6" id="KW-1015">Disulfide bond</keyword>
<protein>
    <recommendedName>
        <fullName evidence="8">Peptidase S1 domain-containing protein</fullName>
    </recommendedName>
</protein>
<name>A0A5N4AK91_PHOPY</name>
<dbReference type="Gene3D" id="2.40.10.10">
    <property type="entry name" value="Trypsin-like serine proteases"/>
    <property type="match status" value="1"/>
</dbReference>
<sequence>MTALRFLTLFLYFSVFCHWGLSVRIIGGRPGYLPYQASLRLRTGSNHFCGGTIIGPFYILTAGHCIVIQIASRAAMLNPRAIFVVVGQTELEMMTNSTKRNVAKIVVHKDFHPGAAENDIALLRLNSELPLSPEMPINAIPLNTDHLKAGETCVASGWGSIQPSPTKLNHELHLVDVHVFTLNKCSSMYRVAGVTLHPGMLCAGSYAGGKDACQGDSGGPLVCSGKLVGIISSGLSCADADFPGVYTDIVFYRDWIQDAMRTLDKN</sequence>
<comment type="subcellular location">
    <subcellularLocation>
        <location evidence="1">Secreted</location>
        <location evidence="1">Extracellular space</location>
    </subcellularLocation>
</comment>
<dbReference type="InParanoid" id="A0A5N4AK91"/>
<evidence type="ECO:0000256" key="1">
    <source>
        <dbReference type="ARBA" id="ARBA00004239"/>
    </source>
</evidence>
<keyword evidence="3 7" id="KW-0645">Protease</keyword>
<accession>A0A5N4AK91</accession>
<dbReference type="Pfam" id="PF00089">
    <property type="entry name" value="Trypsin"/>
    <property type="match status" value="1"/>
</dbReference>
<dbReference type="GO" id="GO:0004252">
    <property type="term" value="F:serine-type endopeptidase activity"/>
    <property type="evidence" value="ECO:0007669"/>
    <property type="project" value="InterPro"/>
</dbReference>
<dbReference type="InterPro" id="IPR043504">
    <property type="entry name" value="Peptidase_S1_PA_chymotrypsin"/>
</dbReference>
<dbReference type="InterPro" id="IPR001254">
    <property type="entry name" value="Trypsin_dom"/>
</dbReference>
<dbReference type="SMART" id="SM00020">
    <property type="entry name" value="Tryp_SPc"/>
    <property type="match status" value="1"/>
</dbReference>
<comment type="similarity">
    <text evidence="2">Belongs to the peptidase S1 family.</text>
</comment>
<evidence type="ECO:0000256" key="6">
    <source>
        <dbReference type="ARBA" id="ARBA00023157"/>
    </source>
</evidence>
<dbReference type="Proteomes" id="UP000327044">
    <property type="component" value="Unassembled WGS sequence"/>
</dbReference>
<dbReference type="FunFam" id="2.40.10.10:FF:000036">
    <property type="entry name" value="Trypsin beta"/>
    <property type="match status" value="1"/>
</dbReference>
<dbReference type="InterPro" id="IPR050430">
    <property type="entry name" value="Peptidase_S1"/>
</dbReference>
<dbReference type="PROSITE" id="PS00135">
    <property type="entry name" value="TRYPSIN_SER"/>
    <property type="match status" value="1"/>
</dbReference>
<dbReference type="PANTHER" id="PTHR24276">
    <property type="entry name" value="POLYSERASE-RELATED"/>
    <property type="match status" value="1"/>
</dbReference>
<evidence type="ECO:0000256" key="2">
    <source>
        <dbReference type="ARBA" id="ARBA00007664"/>
    </source>
</evidence>
<dbReference type="InterPro" id="IPR033116">
    <property type="entry name" value="TRYPSIN_SER"/>
</dbReference>
<keyword evidence="4 7" id="KW-0378">Hydrolase</keyword>
<dbReference type="InterPro" id="IPR018114">
    <property type="entry name" value="TRYPSIN_HIS"/>
</dbReference>
<dbReference type="GO" id="GO:0006508">
    <property type="term" value="P:proteolysis"/>
    <property type="evidence" value="ECO:0007669"/>
    <property type="project" value="UniProtKB-KW"/>
</dbReference>
<dbReference type="PROSITE" id="PS00134">
    <property type="entry name" value="TRYPSIN_HIS"/>
    <property type="match status" value="1"/>
</dbReference>
<evidence type="ECO:0000259" key="8">
    <source>
        <dbReference type="PROSITE" id="PS50240"/>
    </source>
</evidence>
<dbReference type="SUPFAM" id="SSF50494">
    <property type="entry name" value="Trypsin-like serine proteases"/>
    <property type="match status" value="1"/>
</dbReference>
<feature type="domain" description="Peptidase S1" evidence="8">
    <location>
        <begin position="25"/>
        <end position="261"/>
    </location>
</feature>
<dbReference type="FunFam" id="2.40.10.10:FF:000068">
    <property type="entry name" value="transmembrane protease serine 2"/>
    <property type="match status" value="1"/>
</dbReference>
<dbReference type="AlphaFoldDB" id="A0A5N4AK91"/>
<dbReference type="OrthoDB" id="10059102at2759"/>
<dbReference type="EMBL" id="VVIM01000006">
    <property type="protein sequence ID" value="KAB0797724.1"/>
    <property type="molecule type" value="Genomic_DNA"/>
</dbReference>
<dbReference type="CDD" id="cd00190">
    <property type="entry name" value="Tryp_SPc"/>
    <property type="match status" value="1"/>
</dbReference>
<proteinExistence type="inferred from homology"/>
<gene>
    <name evidence="9" type="ORF">PPYR_08717</name>
</gene>
<dbReference type="GO" id="GO:0005576">
    <property type="term" value="C:extracellular region"/>
    <property type="evidence" value="ECO:0007669"/>
    <property type="project" value="UniProtKB-SubCell"/>
</dbReference>
<evidence type="ECO:0000256" key="3">
    <source>
        <dbReference type="ARBA" id="ARBA00022670"/>
    </source>
</evidence>
<evidence type="ECO:0000256" key="5">
    <source>
        <dbReference type="ARBA" id="ARBA00022825"/>
    </source>
</evidence>
<dbReference type="PANTHER" id="PTHR24276:SF98">
    <property type="entry name" value="FI18310P1-RELATED"/>
    <property type="match status" value="1"/>
</dbReference>
<evidence type="ECO:0000256" key="7">
    <source>
        <dbReference type="RuleBase" id="RU363034"/>
    </source>
</evidence>
<keyword evidence="5 7" id="KW-0720">Serine protease</keyword>
<dbReference type="PRINTS" id="PR00722">
    <property type="entry name" value="CHYMOTRYPSIN"/>
</dbReference>
<comment type="caution">
    <text evidence="9">The sequence shown here is derived from an EMBL/GenBank/DDBJ whole genome shotgun (WGS) entry which is preliminary data.</text>
</comment>
<dbReference type="PROSITE" id="PS50240">
    <property type="entry name" value="TRYPSIN_DOM"/>
    <property type="match status" value="1"/>
</dbReference>
<evidence type="ECO:0000313" key="9">
    <source>
        <dbReference type="EMBL" id="KAB0797724.1"/>
    </source>
</evidence>